<evidence type="ECO:0000313" key="4">
    <source>
        <dbReference type="EMBL" id="KKU86002.1"/>
    </source>
</evidence>
<dbReference type="GO" id="GO:0000271">
    <property type="term" value="P:polysaccharide biosynthetic process"/>
    <property type="evidence" value="ECO:0007669"/>
    <property type="project" value="TreeGrafter"/>
</dbReference>
<feature type="active site" description="Proton acceptor" evidence="1">
    <location>
        <position position="196"/>
    </location>
</feature>
<dbReference type="GO" id="GO:0008483">
    <property type="term" value="F:transaminase activity"/>
    <property type="evidence" value="ECO:0007669"/>
    <property type="project" value="TreeGrafter"/>
</dbReference>
<reference evidence="4 5" key="1">
    <citation type="journal article" date="2015" name="Nature">
        <title>rRNA introns, odd ribosomes, and small enigmatic genomes across a large radiation of phyla.</title>
        <authorList>
            <person name="Brown C.T."/>
            <person name="Hug L.A."/>
            <person name="Thomas B.C."/>
            <person name="Sharon I."/>
            <person name="Castelle C.J."/>
            <person name="Singh A."/>
            <person name="Wilkins M.J."/>
            <person name="Williams K.H."/>
            <person name="Banfield J.F."/>
        </authorList>
    </citation>
    <scope>NUCLEOTIDE SEQUENCE [LARGE SCALE GENOMIC DNA]</scope>
</reference>
<dbReference type="PATRIC" id="fig|1618445.3.peg.1218"/>
<dbReference type="EMBL" id="LCOY01000064">
    <property type="protein sequence ID" value="KKU86002.1"/>
    <property type="molecule type" value="Genomic_DNA"/>
</dbReference>
<name>A0A0G1TVW6_9BACT</name>
<organism evidence="4 5">
    <name type="scientific">Candidatus Gottesmanbacteria bacterium GW2011_GWA2_47_9</name>
    <dbReference type="NCBI Taxonomy" id="1618445"/>
    <lineage>
        <taxon>Bacteria</taxon>
        <taxon>Candidatus Gottesmaniibacteriota</taxon>
    </lineage>
</organism>
<dbReference type="InterPro" id="IPR000653">
    <property type="entry name" value="DegT/StrS_aminotransferase"/>
</dbReference>
<evidence type="ECO:0000256" key="3">
    <source>
        <dbReference type="RuleBase" id="RU004508"/>
    </source>
</evidence>
<dbReference type="Gene3D" id="3.40.640.10">
    <property type="entry name" value="Type I PLP-dependent aspartate aminotransferase-like (Major domain)"/>
    <property type="match status" value="1"/>
</dbReference>
<evidence type="ECO:0000313" key="5">
    <source>
        <dbReference type="Proteomes" id="UP000034739"/>
    </source>
</evidence>
<dbReference type="Proteomes" id="UP000034739">
    <property type="component" value="Unassembled WGS sequence"/>
</dbReference>
<proteinExistence type="inferred from homology"/>
<dbReference type="PANTHER" id="PTHR30244:SF34">
    <property type="entry name" value="DTDP-4-AMINO-4,6-DIDEOXYGALACTOSE TRANSAMINASE"/>
    <property type="match status" value="1"/>
</dbReference>
<dbReference type="SUPFAM" id="SSF53383">
    <property type="entry name" value="PLP-dependent transferases"/>
    <property type="match status" value="1"/>
</dbReference>
<evidence type="ECO:0000256" key="1">
    <source>
        <dbReference type="PIRSR" id="PIRSR000390-1"/>
    </source>
</evidence>
<dbReference type="GO" id="GO:0030170">
    <property type="term" value="F:pyridoxal phosphate binding"/>
    <property type="evidence" value="ECO:0007669"/>
    <property type="project" value="TreeGrafter"/>
</dbReference>
<dbReference type="InterPro" id="IPR015424">
    <property type="entry name" value="PyrdxlP-dep_Trfase"/>
</dbReference>
<keyword evidence="2 3" id="KW-0663">Pyridoxal phosphate</keyword>
<dbReference type="PANTHER" id="PTHR30244">
    <property type="entry name" value="TRANSAMINASE"/>
    <property type="match status" value="1"/>
</dbReference>
<dbReference type="InterPro" id="IPR015422">
    <property type="entry name" value="PyrdxlP-dep_Trfase_small"/>
</dbReference>
<comment type="caution">
    <text evidence="4">The sequence shown here is derived from an EMBL/GenBank/DDBJ whole genome shotgun (WGS) entry which is preliminary data.</text>
</comment>
<dbReference type="CDD" id="cd00616">
    <property type="entry name" value="AHBA_syn"/>
    <property type="match status" value="1"/>
</dbReference>
<dbReference type="InterPro" id="IPR015421">
    <property type="entry name" value="PyrdxlP-dep_Trfase_major"/>
</dbReference>
<dbReference type="PIRSF" id="PIRSF000390">
    <property type="entry name" value="PLP_StrS"/>
    <property type="match status" value="1"/>
</dbReference>
<protein>
    <submittedName>
        <fullName evidence="4">Glutamine-scyllo-inositol transaminase</fullName>
    </submittedName>
</protein>
<dbReference type="Pfam" id="PF01041">
    <property type="entry name" value="DegT_DnrJ_EryC1"/>
    <property type="match status" value="1"/>
</dbReference>
<sequence length="398" mass="44490">MKSRLAIDGGRPIRQKYLTFGAPDIGREEIREVTDTLKSGWISTGPKVARFEGLVGQYLKCRFVKAVHSCTAALHLSLIAAGIGKGDEVITTPLTFSATANVILHVGAIPIFADVDPVTGNIDPKEIEKHITKHTKAIIPVHLYGRPCRMDTIMAIAKRHKLIVIEDAAHAFGASFQGKNVGTIGDATCFSFYVTKNLVTGEGGMVTTSRAPWVSKIEMYALHGMSRGAWKRYSDAGYSHYLIEVPGYKYNMMDLQAALGVVQLKKFPVMQKRRAVIWQRYLEAFKDLPLMLPAPAESDTVHAQHLFTVLANLSKLRVDRNQILQALHKENIGVGVHFISLHVHPYYRKRFGFKKRDFPNALYHSDRTISLPLSSRLTNQDVDDVIAAVRKVFLHYTR</sequence>
<feature type="modified residue" description="N6-(pyridoxal phosphate)lysine" evidence="2">
    <location>
        <position position="196"/>
    </location>
</feature>
<accession>A0A0G1TVW6</accession>
<evidence type="ECO:0000256" key="2">
    <source>
        <dbReference type="PIRSR" id="PIRSR000390-2"/>
    </source>
</evidence>
<comment type="similarity">
    <text evidence="3">Belongs to the DegT/DnrJ/EryC1 family.</text>
</comment>
<dbReference type="Gene3D" id="3.90.1150.10">
    <property type="entry name" value="Aspartate Aminotransferase, domain 1"/>
    <property type="match status" value="1"/>
</dbReference>
<gene>
    <name evidence="4" type="ORF">UY16_C0064G0002</name>
</gene>
<dbReference type="AlphaFoldDB" id="A0A0G1TVW6"/>